<keyword evidence="3 6" id="KW-0732">Signal</keyword>
<sequence length="641" mass="72939">MFKIKLLPVATLLLFSVTSCKDYLEEELVGTLTYDYYNTEQGLEDLVEGSYEGVRFKYQYEQAYCLYNFGVDEFTNADQINFNYWNTYDSRLNALPPDAYLADLWGTYYNNINRCNLGISRLADFEGGIQLATEAQKNQRIGELRFLRGFYYFGLVQQFGAVPLTLEPSEGVELEFPRTPVPDVYRAIINDLRFASEHLSVNEPDGQFGRATKGAADHFLAKVYLTRGSAVTQDRGQQATDMDSAAYYADQVINSGKYALLPDYGTLWDLSSYSANVAAQTSSEIIFSAQWNNDPLFSGRFGNQTHLYFIMAYDQLPGMNRDIENGRPFRRAMMTDYAMDIYDRKNDSRFYKSLITTYYANDGGDESIPKWTALTAPDPSLIGQPKFAQGDTAVRIIVNDEATDLTAADLAKMPYSVFARYYRDSTGTLVSDFSPTGTLAQRKFFPTLKKYVDPFRATISQQQGTKDGILARFAETYLIAAEAYGRMGNYAQAVEYVNVLRQRAAYKEGEQKPPQFYLEEGGDLSELTSSTEDALLVTEDKFMTDDPAELYPPNVTSTQDRFIHFMLNERTREMLGELHRWEDLARTETLLVRAPYFNPDASGIQEKHRLRPIPQQHIERLFQDGNPLTAEERAAYQNPGY</sequence>
<dbReference type="PROSITE" id="PS51257">
    <property type="entry name" value="PROKAR_LIPOPROTEIN"/>
    <property type="match status" value="1"/>
</dbReference>
<gene>
    <name evidence="9" type="ORF">SAMN05421823_11312</name>
</gene>
<evidence type="ECO:0000313" key="10">
    <source>
        <dbReference type="Proteomes" id="UP000198510"/>
    </source>
</evidence>
<accession>A0A1G9SVS3</accession>
<dbReference type="Gene3D" id="1.25.40.390">
    <property type="match status" value="1"/>
</dbReference>
<evidence type="ECO:0000256" key="6">
    <source>
        <dbReference type="SAM" id="SignalP"/>
    </source>
</evidence>
<protein>
    <submittedName>
        <fullName evidence="9">Starch-binding associating with outer membrane</fullName>
    </submittedName>
</protein>
<dbReference type="InterPro" id="IPR033985">
    <property type="entry name" value="SusD-like_N"/>
</dbReference>
<keyword evidence="4" id="KW-0472">Membrane</keyword>
<comment type="subcellular location">
    <subcellularLocation>
        <location evidence="1">Cell outer membrane</location>
    </subcellularLocation>
</comment>
<evidence type="ECO:0000259" key="7">
    <source>
        <dbReference type="Pfam" id="PF07980"/>
    </source>
</evidence>
<feature type="chain" id="PRO_5011644255" evidence="6">
    <location>
        <begin position="22"/>
        <end position="641"/>
    </location>
</feature>
<reference evidence="9 10" key="1">
    <citation type="submission" date="2016-10" db="EMBL/GenBank/DDBJ databases">
        <authorList>
            <person name="de Groot N.N."/>
        </authorList>
    </citation>
    <scope>NUCLEOTIDE SEQUENCE [LARGE SCALE GENOMIC DNA]</scope>
    <source>
        <strain evidence="9 10">DSM 25186</strain>
    </source>
</reference>
<evidence type="ECO:0000256" key="5">
    <source>
        <dbReference type="ARBA" id="ARBA00023237"/>
    </source>
</evidence>
<dbReference type="Proteomes" id="UP000198510">
    <property type="component" value="Unassembled WGS sequence"/>
</dbReference>
<evidence type="ECO:0000256" key="3">
    <source>
        <dbReference type="ARBA" id="ARBA00022729"/>
    </source>
</evidence>
<feature type="domain" description="SusD-like N-terminal" evidence="8">
    <location>
        <begin position="23"/>
        <end position="225"/>
    </location>
</feature>
<keyword evidence="10" id="KW-1185">Reference proteome</keyword>
<evidence type="ECO:0000256" key="1">
    <source>
        <dbReference type="ARBA" id="ARBA00004442"/>
    </source>
</evidence>
<evidence type="ECO:0000256" key="2">
    <source>
        <dbReference type="ARBA" id="ARBA00006275"/>
    </source>
</evidence>
<feature type="domain" description="RagB/SusD" evidence="7">
    <location>
        <begin position="343"/>
        <end position="602"/>
    </location>
</feature>
<comment type="similarity">
    <text evidence="2">Belongs to the SusD family.</text>
</comment>
<organism evidence="9 10">
    <name type="scientific">Catalinimonas alkaloidigena</name>
    <dbReference type="NCBI Taxonomy" id="1075417"/>
    <lineage>
        <taxon>Bacteria</taxon>
        <taxon>Pseudomonadati</taxon>
        <taxon>Bacteroidota</taxon>
        <taxon>Cytophagia</taxon>
        <taxon>Cytophagales</taxon>
        <taxon>Catalimonadaceae</taxon>
        <taxon>Catalinimonas</taxon>
    </lineage>
</organism>
<dbReference type="STRING" id="1075417.SAMN05421823_11312"/>
<name>A0A1G9SVS3_9BACT</name>
<dbReference type="Pfam" id="PF14322">
    <property type="entry name" value="SusD-like_3"/>
    <property type="match status" value="1"/>
</dbReference>
<dbReference type="EMBL" id="FNFO01000013">
    <property type="protein sequence ID" value="SDM39546.1"/>
    <property type="molecule type" value="Genomic_DNA"/>
</dbReference>
<dbReference type="GO" id="GO:0009279">
    <property type="term" value="C:cell outer membrane"/>
    <property type="evidence" value="ECO:0007669"/>
    <property type="project" value="UniProtKB-SubCell"/>
</dbReference>
<dbReference type="InterPro" id="IPR011990">
    <property type="entry name" value="TPR-like_helical_dom_sf"/>
</dbReference>
<keyword evidence="5" id="KW-0998">Cell outer membrane</keyword>
<dbReference type="InterPro" id="IPR012944">
    <property type="entry name" value="SusD_RagB_dom"/>
</dbReference>
<feature type="signal peptide" evidence="6">
    <location>
        <begin position="1"/>
        <end position="21"/>
    </location>
</feature>
<evidence type="ECO:0000256" key="4">
    <source>
        <dbReference type="ARBA" id="ARBA00023136"/>
    </source>
</evidence>
<evidence type="ECO:0000259" key="8">
    <source>
        <dbReference type="Pfam" id="PF14322"/>
    </source>
</evidence>
<evidence type="ECO:0000313" key="9">
    <source>
        <dbReference type="EMBL" id="SDM39546.1"/>
    </source>
</evidence>
<dbReference type="AlphaFoldDB" id="A0A1G9SVS3"/>
<dbReference type="RefSeq" id="WP_089687383.1">
    <property type="nucleotide sequence ID" value="NZ_FNFO01000013.1"/>
</dbReference>
<proteinExistence type="inferred from homology"/>
<dbReference type="SUPFAM" id="SSF48452">
    <property type="entry name" value="TPR-like"/>
    <property type="match status" value="1"/>
</dbReference>
<dbReference type="OrthoDB" id="9792139at2"/>
<dbReference type="Pfam" id="PF07980">
    <property type="entry name" value="SusD_RagB"/>
    <property type="match status" value="1"/>
</dbReference>